<dbReference type="PANTHER" id="PTHR43633:SF1">
    <property type="entry name" value="ALCOHOL DEHYDROGENASE YQHD"/>
    <property type="match status" value="1"/>
</dbReference>
<evidence type="ECO:0000256" key="3">
    <source>
        <dbReference type="ARBA" id="ARBA00023002"/>
    </source>
</evidence>
<dbReference type="Pfam" id="PF25137">
    <property type="entry name" value="ADH_Fe_C"/>
    <property type="match status" value="1"/>
</dbReference>
<comment type="caution">
    <text evidence="6">The sequence shown here is derived from an EMBL/GenBank/DDBJ whole genome shotgun (WGS) entry which is preliminary data.</text>
</comment>
<evidence type="ECO:0000259" key="4">
    <source>
        <dbReference type="Pfam" id="PF00465"/>
    </source>
</evidence>
<sequence length="387" mass="42676">MENYDLYLPTHLIFGRGRIDELPSLLPAKGSRILLAMGGGSIRRIGLYDKLRELLSDYEVFDFSGIEPNPKISTIRRAVDLCKAQKIDYIVAAGGGSVIDAVKCIAAGAYYDGDPWDLVLDHSRIGRAIPFCAVLTLSATGSDYDNSGVISNSETNEKMFLAASNLFPQVSILDPTYTFTVPANQTAAGSADIISHTFEQYLVKEGNPFTDAMCEGVLRTVFEYTPKAIAAPDDYEARAQLMMVSSFGCCGLLSIGRTPSPWPCHGMEHEISAFYDITHGVGLAILTPNWMRWSLTPETAPRFAQYGVRVWHLNPQDDVMTNAQKAIEKTAEFFKSIGLPSKLSEVGIDDKHFEEMADHVAKIWWSFDGALRPISRSGVLEILRMSL</sequence>
<dbReference type="GO" id="GO:0005829">
    <property type="term" value="C:cytosol"/>
    <property type="evidence" value="ECO:0007669"/>
    <property type="project" value="TreeGrafter"/>
</dbReference>
<evidence type="ECO:0000313" key="7">
    <source>
        <dbReference type="Proteomes" id="UP000014400"/>
    </source>
</evidence>
<dbReference type="GO" id="GO:0008106">
    <property type="term" value="F:alcohol dehydrogenase (NADP+) activity"/>
    <property type="evidence" value="ECO:0007669"/>
    <property type="project" value="TreeGrafter"/>
</dbReference>
<dbReference type="eggNOG" id="COG1979">
    <property type="taxonomic scope" value="Bacteria"/>
</dbReference>
<dbReference type="PROSITE" id="PS00913">
    <property type="entry name" value="ADH_IRON_1"/>
    <property type="match status" value="1"/>
</dbReference>
<evidence type="ECO:0000259" key="5">
    <source>
        <dbReference type="Pfam" id="PF25137"/>
    </source>
</evidence>
<dbReference type="InterPro" id="IPR056798">
    <property type="entry name" value="ADH_Fe_C"/>
</dbReference>
<dbReference type="Gene3D" id="1.20.1090.10">
    <property type="entry name" value="Dehydroquinate synthase-like - alpha domain"/>
    <property type="match status" value="1"/>
</dbReference>
<dbReference type="SUPFAM" id="SSF56796">
    <property type="entry name" value="Dehydroquinate synthase-like"/>
    <property type="match status" value="1"/>
</dbReference>
<dbReference type="InterPro" id="IPR018211">
    <property type="entry name" value="ADH_Fe_CS"/>
</dbReference>
<dbReference type="RefSeq" id="WP_016474711.1">
    <property type="nucleotide sequence ID" value="NZ_KE150480.1"/>
</dbReference>
<evidence type="ECO:0000256" key="2">
    <source>
        <dbReference type="ARBA" id="ARBA00007358"/>
    </source>
</evidence>
<feature type="domain" description="Fe-containing alcohol dehydrogenase-like C-terminal" evidence="5">
    <location>
        <begin position="186"/>
        <end position="385"/>
    </location>
</feature>
<dbReference type="CDD" id="cd08187">
    <property type="entry name" value="BDH"/>
    <property type="match status" value="1"/>
</dbReference>
<dbReference type="EMBL" id="ATCF01000021">
    <property type="protein sequence ID" value="EPD98767.1"/>
    <property type="molecule type" value="Genomic_DNA"/>
</dbReference>
<comment type="similarity">
    <text evidence="2">Belongs to the iron-containing alcohol dehydrogenase family.</text>
</comment>
<dbReference type="HOGENOM" id="CLU_007207_0_4_4"/>
<reference evidence="6 7" key="1">
    <citation type="submission" date="2013-04" db="EMBL/GenBank/DDBJ databases">
        <title>The Genome Sequence of Sutterella wadsworthensis HGA0223.</title>
        <authorList>
            <consortium name="The Broad Institute Genomics Platform"/>
            <person name="Earl A."/>
            <person name="Ward D."/>
            <person name="Feldgarden M."/>
            <person name="Gevers D."/>
            <person name="Schmidt T.M."/>
            <person name="Dover J."/>
            <person name="Dai D."/>
            <person name="Walker B."/>
            <person name="Young S."/>
            <person name="Zeng Q."/>
            <person name="Gargeya S."/>
            <person name="Fitzgerald M."/>
            <person name="Haas B."/>
            <person name="Abouelleil A."/>
            <person name="Allen A.W."/>
            <person name="Alvarado L."/>
            <person name="Arachchi H.M."/>
            <person name="Berlin A.M."/>
            <person name="Chapman S.B."/>
            <person name="Gainer-Dewar J."/>
            <person name="Goldberg J."/>
            <person name="Griggs A."/>
            <person name="Gujja S."/>
            <person name="Hansen M."/>
            <person name="Howarth C."/>
            <person name="Imamovic A."/>
            <person name="Ireland A."/>
            <person name="Larimer J."/>
            <person name="McCowan C."/>
            <person name="Murphy C."/>
            <person name="Pearson M."/>
            <person name="Poon T.W."/>
            <person name="Priest M."/>
            <person name="Roberts A."/>
            <person name="Saif S."/>
            <person name="Shea T."/>
            <person name="Sisk P."/>
            <person name="Sykes S."/>
            <person name="Wortman J."/>
            <person name="Nusbaum C."/>
            <person name="Birren B."/>
        </authorList>
    </citation>
    <scope>NUCLEOTIDE SEQUENCE [LARGE SCALE GENOMIC DNA]</scope>
    <source>
        <strain evidence="6 7">HGA0223</strain>
    </source>
</reference>
<protein>
    <submittedName>
        <fullName evidence="6">Uncharacterized protein</fullName>
    </submittedName>
</protein>
<dbReference type="PATRIC" id="fig|1203554.3.peg.1586"/>
<dbReference type="Proteomes" id="UP000014400">
    <property type="component" value="Unassembled WGS sequence"/>
</dbReference>
<dbReference type="GO" id="GO:1990002">
    <property type="term" value="F:methylglyoxal reductase (NADPH) (acetol producing) activity"/>
    <property type="evidence" value="ECO:0007669"/>
    <property type="project" value="TreeGrafter"/>
</dbReference>
<dbReference type="GO" id="GO:0046872">
    <property type="term" value="F:metal ion binding"/>
    <property type="evidence" value="ECO:0007669"/>
    <property type="project" value="InterPro"/>
</dbReference>
<evidence type="ECO:0000313" key="6">
    <source>
        <dbReference type="EMBL" id="EPD98767.1"/>
    </source>
</evidence>
<accession>S3BXI9</accession>
<dbReference type="GO" id="GO:1990362">
    <property type="term" value="F:butanol dehydrogenase (NAD+) activity"/>
    <property type="evidence" value="ECO:0007669"/>
    <property type="project" value="InterPro"/>
</dbReference>
<comment type="cofactor">
    <cofactor evidence="1">
        <name>Fe cation</name>
        <dbReference type="ChEBI" id="CHEBI:24875"/>
    </cofactor>
</comment>
<feature type="domain" description="Alcohol dehydrogenase iron-type/glycerol dehydrogenase GldA" evidence="4">
    <location>
        <begin position="9"/>
        <end position="175"/>
    </location>
</feature>
<gene>
    <name evidence="6" type="ORF">HMPREF1476_01509</name>
</gene>
<dbReference type="PANTHER" id="PTHR43633">
    <property type="entry name" value="ALCOHOL DEHYDROGENASE YQHD"/>
    <property type="match status" value="1"/>
</dbReference>
<keyword evidence="7" id="KW-1185">Reference proteome</keyword>
<name>S3BXI9_9BURK</name>
<proteinExistence type="inferred from homology"/>
<dbReference type="InterPro" id="IPR044731">
    <property type="entry name" value="BDH-like"/>
</dbReference>
<dbReference type="Gene3D" id="3.40.50.1970">
    <property type="match status" value="1"/>
</dbReference>
<dbReference type="Pfam" id="PF00465">
    <property type="entry name" value="Fe-ADH"/>
    <property type="match status" value="1"/>
</dbReference>
<dbReference type="STRING" id="1203554.HMPREF1476_01509"/>
<dbReference type="AlphaFoldDB" id="S3BXI9"/>
<evidence type="ECO:0000256" key="1">
    <source>
        <dbReference type="ARBA" id="ARBA00001962"/>
    </source>
</evidence>
<dbReference type="FunFam" id="3.40.50.1970:FF:000003">
    <property type="entry name" value="Alcohol dehydrogenase, iron-containing"/>
    <property type="match status" value="1"/>
</dbReference>
<organism evidence="6 7">
    <name type="scientific">Sutterella wadsworthensis HGA0223</name>
    <dbReference type="NCBI Taxonomy" id="1203554"/>
    <lineage>
        <taxon>Bacteria</taxon>
        <taxon>Pseudomonadati</taxon>
        <taxon>Pseudomonadota</taxon>
        <taxon>Betaproteobacteria</taxon>
        <taxon>Burkholderiales</taxon>
        <taxon>Sutterellaceae</taxon>
        <taxon>Sutterella</taxon>
    </lineage>
</organism>
<dbReference type="InterPro" id="IPR001670">
    <property type="entry name" value="ADH_Fe/GldA"/>
</dbReference>
<keyword evidence="3" id="KW-0560">Oxidoreductase</keyword>
<dbReference type="PROSITE" id="PS00060">
    <property type="entry name" value="ADH_IRON_2"/>
    <property type="match status" value="1"/>
</dbReference>